<organism evidence="2 3">
    <name type="scientific">[Candida] anglica</name>
    <dbReference type="NCBI Taxonomy" id="148631"/>
    <lineage>
        <taxon>Eukaryota</taxon>
        <taxon>Fungi</taxon>
        <taxon>Dikarya</taxon>
        <taxon>Ascomycota</taxon>
        <taxon>Saccharomycotina</taxon>
        <taxon>Pichiomycetes</taxon>
        <taxon>Debaryomycetaceae</taxon>
        <taxon>Kurtzmaniella</taxon>
    </lineage>
</organism>
<feature type="transmembrane region" description="Helical" evidence="1">
    <location>
        <begin position="115"/>
        <end position="136"/>
    </location>
</feature>
<evidence type="ECO:0000256" key="1">
    <source>
        <dbReference type="SAM" id="Phobius"/>
    </source>
</evidence>
<evidence type="ECO:0000313" key="2">
    <source>
        <dbReference type="EMBL" id="CAK7892008.1"/>
    </source>
</evidence>
<evidence type="ECO:0000313" key="3">
    <source>
        <dbReference type="Proteomes" id="UP001497600"/>
    </source>
</evidence>
<feature type="transmembrane region" description="Helical" evidence="1">
    <location>
        <begin position="78"/>
        <end position="100"/>
    </location>
</feature>
<keyword evidence="1" id="KW-1133">Transmembrane helix</keyword>
<name>A0ABP0E9J3_9ASCO</name>
<keyword evidence="1" id="KW-0472">Membrane</keyword>
<keyword evidence="3" id="KW-1185">Reference proteome</keyword>
<reference evidence="2 3" key="1">
    <citation type="submission" date="2024-01" db="EMBL/GenBank/DDBJ databases">
        <authorList>
            <consortium name="Genoscope - CEA"/>
            <person name="William W."/>
        </authorList>
    </citation>
    <scope>NUCLEOTIDE SEQUENCE [LARGE SCALE GENOMIC DNA]</scope>
    <source>
        <strain evidence="2 3">29B2s-10</strain>
    </source>
</reference>
<gene>
    <name evidence="2" type="ORF">CAAN4_A01046</name>
</gene>
<dbReference type="Proteomes" id="UP001497600">
    <property type="component" value="Chromosome A"/>
</dbReference>
<dbReference type="EMBL" id="OZ004253">
    <property type="protein sequence ID" value="CAK7892008.1"/>
    <property type="molecule type" value="Genomic_DNA"/>
</dbReference>
<protein>
    <submittedName>
        <fullName evidence="2">Uncharacterized protein</fullName>
    </submittedName>
</protein>
<accession>A0ABP0E9J3</accession>
<sequence>MTAISTELPVHTRPEKDKKPTTSHWTTLVTAFAFVDVEILLLVFLFRNTNTECKFLIRDGKPLTQECKDMGTAEQKAMAVLFLVILNLFGIIWSCTQVFGPKFNWDDDKTFAYCVGYWVLLISSILIFIFQCLAMCKLAT</sequence>
<keyword evidence="1" id="KW-0812">Transmembrane</keyword>
<feature type="transmembrane region" description="Helical" evidence="1">
    <location>
        <begin position="25"/>
        <end position="46"/>
    </location>
</feature>
<proteinExistence type="predicted"/>